<accession>A0A512DC18</accession>
<dbReference type="RefSeq" id="WP_146902925.1">
    <property type="nucleotide sequence ID" value="NZ_BAAARM010000003.1"/>
</dbReference>
<name>A0A512DC18_9CELL</name>
<evidence type="ECO:0000313" key="4">
    <source>
        <dbReference type="Proteomes" id="UP000321181"/>
    </source>
</evidence>
<feature type="compositionally biased region" description="Low complexity" evidence="1">
    <location>
        <begin position="74"/>
        <end position="84"/>
    </location>
</feature>
<gene>
    <name evidence="3" type="ORF">CAE01nite_17410</name>
</gene>
<feature type="compositionally biased region" description="Low complexity" evidence="1">
    <location>
        <begin position="54"/>
        <end position="64"/>
    </location>
</feature>
<evidence type="ECO:0000256" key="2">
    <source>
        <dbReference type="SAM" id="Phobius"/>
    </source>
</evidence>
<comment type="caution">
    <text evidence="3">The sequence shown here is derived from an EMBL/GenBank/DDBJ whole genome shotgun (WGS) entry which is preliminary data.</text>
</comment>
<protein>
    <submittedName>
        <fullName evidence="3">Uncharacterized protein</fullName>
    </submittedName>
</protein>
<feature type="transmembrane region" description="Helical" evidence="2">
    <location>
        <begin position="21"/>
        <end position="42"/>
    </location>
</feature>
<organism evidence="3 4">
    <name type="scientific">Cellulomonas aerilata</name>
    <dbReference type="NCBI Taxonomy" id="515326"/>
    <lineage>
        <taxon>Bacteria</taxon>
        <taxon>Bacillati</taxon>
        <taxon>Actinomycetota</taxon>
        <taxon>Actinomycetes</taxon>
        <taxon>Micrococcales</taxon>
        <taxon>Cellulomonadaceae</taxon>
        <taxon>Cellulomonas</taxon>
    </lineage>
</organism>
<dbReference type="AlphaFoldDB" id="A0A512DC18"/>
<evidence type="ECO:0000256" key="1">
    <source>
        <dbReference type="SAM" id="MobiDB-lite"/>
    </source>
</evidence>
<sequence>MDESTTPRPGGGRRRLGPGMTVFLVVDVLLVLAAAVALAAYFSGGDRPGDTPRAQATPSVSAPATPGPTPSGTPPATEAPGPGTFALPSGNIACEISESAATCTIADSAAEPATQEGCAGVVGPIVTVNAEGATTPCVQGALPGAAAPGTPVLEYGASTTVGDFTCTSSTSGATCRHDPSAAGFTLARAGHQLF</sequence>
<keyword evidence="4" id="KW-1185">Reference proteome</keyword>
<dbReference type="OrthoDB" id="4485680at2"/>
<feature type="region of interest" description="Disordered" evidence="1">
    <location>
        <begin position="44"/>
        <end position="84"/>
    </location>
</feature>
<keyword evidence="2" id="KW-1133">Transmembrane helix</keyword>
<keyword evidence="2" id="KW-0472">Membrane</keyword>
<dbReference type="EMBL" id="BJYY01000013">
    <property type="protein sequence ID" value="GEO34016.1"/>
    <property type="molecule type" value="Genomic_DNA"/>
</dbReference>
<reference evidence="3 4" key="1">
    <citation type="submission" date="2019-07" db="EMBL/GenBank/DDBJ databases">
        <title>Whole genome shotgun sequence of Cellulomonas aerilata NBRC 106308.</title>
        <authorList>
            <person name="Hosoyama A."/>
            <person name="Uohara A."/>
            <person name="Ohji S."/>
            <person name="Ichikawa N."/>
        </authorList>
    </citation>
    <scope>NUCLEOTIDE SEQUENCE [LARGE SCALE GENOMIC DNA]</scope>
    <source>
        <strain evidence="3 4">NBRC 106308</strain>
    </source>
</reference>
<dbReference type="Proteomes" id="UP000321181">
    <property type="component" value="Unassembled WGS sequence"/>
</dbReference>
<proteinExistence type="predicted"/>
<evidence type="ECO:0000313" key="3">
    <source>
        <dbReference type="EMBL" id="GEO34016.1"/>
    </source>
</evidence>
<keyword evidence="2" id="KW-0812">Transmembrane</keyword>